<keyword evidence="1" id="KW-0812">Transmembrane</keyword>
<feature type="transmembrane region" description="Helical" evidence="1">
    <location>
        <begin position="236"/>
        <end position="261"/>
    </location>
</feature>
<comment type="caution">
    <text evidence="2">The sequence shown here is derived from an EMBL/GenBank/DDBJ whole genome shotgun (WGS) entry which is preliminary data.</text>
</comment>
<dbReference type="EMBL" id="JACEFB010000017">
    <property type="protein sequence ID" value="MBA2227691.1"/>
    <property type="molecule type" value="Genomic_DNA"/>
</dbReference>
<evidence type="ECO:0008006" key="4">
    <source>
        <dbReference type="Google" id="ProtNLM"/>
    </source>
</evidence>
<gene>
    <name evidence="2" type="ORF">H0921_16150</name>
</gene>
<organism evidence="2 3">
    <name type="scientific">Thermogemmata fonticola</name>
    <dbReference type="NCBI Taxonomy" id="2755323"/>
    <lineage>
        <taxon>Bacteria</taxon>
        <taxon>Pseudomonadati</taxon>
        <taxon>Planctomycetota</taxon>
        <taxon>Planctomycetia</taxon>
        <taxon>Gemmatales</taxon>
        <taxon>Gemmataceae</taxon>
        <taxon>Thermogemmata</taxon>
    </lineage>
</organism>
<feature type="transmembrane region" description="Helical" evidence="1">
    <location>
        <begin position="207"/>
        <end position="224"/>
    </location>
</feature>
<reference evidence="2 3" key="1">
    <citation type="submission" date="2020-07" db="EMBL/GenBank/DDBJ databases">
        <title>Thermogemmata thermophila gen. nov., sp. nov., a novel moderate thermophilic planctomycete from a Kamchatka hot spring.</title>
        <authorList>
            <person name="Elcheninov A.G."/>
            <person name="Podosokorskaya O.A."/>
            <person name="Kovaleva O.L."/>
            <person name="Novikov A."/>
            <person name="Bonch-Osmolovskaya E.A."/>
            <person name="Toshchakov S.V."/>
            <person name="Kublanov I.V."/>
        </authorList>
    </citation>
    <scope>NUCLEOTIDE SEQUENCE [LARGE SCALE GENOMIC DNA]</scope>
    <source>
        <strain evidence="2 3">2918</strain>
    </source>
</reference>
<evidence type="ECO:0000313" key="2">
    <source>
        <dbReference type="EMBL" id="MBA2227691.1"/>
    </source>
</evidence>
<protein>
    <recommendedName>
        <fullName evidence="4">Glycosyltransferase RgtA/B/C/D-like domain-containing protein</fullName>
    </recommendedName>
</protein>
<accession>A0A7V9ACV1</accession>
<evidence type="ECO:0000256" key="1">
    <source>
        <dbReference type="SAM" id="Phobius"/>
    </source>
</evidence>
<name>A0A7V9ACV1_9BACT</name>
<evidence type="ECO:0000313" key="3">
    <source>
        <dbReference type="Proteomes" id="UP000542342"/>
    </source>
</evidence>
<proteinExistence type="predicted"/>
<dbReference type="RefSeq" id="WP_194539554.1">
    <property type="nucleotide sequence ID" value="NZ_JACEFB010000017.1"/>
</dbReference>
<dbReference type="AlphaFoldDB" id="A0A7V9ACV1"/>
<keyword evidence="1" id="KW-0472">Membrane</keyword>
<keyword evidence="3" id="KW-1185">Reference proteome</keyword>
<keyword evidence="1" id="KW-1133">Transmembrane helix</keyword>
<feature type="transmembrane region" description="Helical" evidence="1">
    <location>
        <begin position="131"/>
        <end position="148"/>
    </location>
</feature>
<feature type="transmembrane region" description="Helical" evidence="1">
    <location>
        <begin position="101"/>
        <end position="119"/>
    </location>
</feature>
<feature type="transmembrane region" description="Helical" evidence="1">
    <location>
        <begin position="33"/>
        <end position="54"/>
    </location>
</feature>
<dbReference type="Proteomes" id="UP000542342">
    <property type="component" value="Unassembled WGS sequence"/>
</dbReference>
<sequence>MKTEGLVFFRFLSWGDAPRRMLAASLCQHGGGWLAAATLLAVGGPLFVCMPPWTDVTLYDLAARNVLRGGVHYRDVFDTNFPGMVWCFALLRWLVGSSSEWLRLADLVVIGSAVAALAVGLKRGGVPPSRLGWFVAACALFYLFLSEFNHVQRDGWMLLPALLALEVRWRRWRLGHDLSGQCSFRRHRLAVGEGMLWGVGVWLKPHVSIPALAVVGAGVVLLYRRGGWRILAGDSAAVLAGGLLCGAAGIAWLMATGAWPYFLDILTRWVPGYLSYWPEGLAFRAGYLFRCFGPWSALHALALPIAAYWLYRLIAIRALPGTSLAPGSSTSMKRLSDDSGDQGEGPIGITLLAALYVGWLLQVVVVQKPFDYAHVPPVFLALALLTVGGWNASKLLVLGVLAGSLLLQVPPVSAAWQRMQQFPLLERWTAHPLLDRERTGLWLRCWTEGSTPELRNRLGLYIDCHCATNWEDLAQVADYLRQVHPPLQDGELNCWHDGTHPLYLLLNLEPATRYLHYGTAFSIRARVGEIAEAVAWSRQRYVVSDLYPVLPDISPDQLPVADGQELHLPRDFPAPYRQLFPWNQPLVFRWGRYCVHKVEGPLGVIDIHP</sequence>
<feature type="transmembrane region" description="Helical" evidence="1">
    <location>
        <begin position="372"/>
        <end position="390"/>
    </location>
</feature>
<feature type="transmembrane region" description="Helical" evidence="1">
    <location>
        <begin position="347"/>
        <end position="365"/>
    </location>
</feature>